<dbReference type="InterPro" id="IPR044066">
    <property type="entry name" value="TRIAD_supradom"/>
</dbReference>
<dbReference type="EC" id="2.3.2.31" evidence="4"/>
<dbReference type="InterPro" id="IPR001841">
    <property type="entry name" value="Znf_RING"/>
</dbReference>
<name>A0A7S3JR51_9STRA</name>
<evidence type="ECO:0000256" key="4">
    <source>
        <dbReference type="ARBA" id="ARBA00012251"/>
    </source>
</evidence>
<evidence type="ECO:0000256" key="9">
    <source>
        <dbReference type="ARBA" id="ARBA00022771"/>
    </source>
</evidence>
<keyword evidence="9 14" id="KW-0863">Zinc-finger</keyword>
<gene>
    <name evidence="18" type="ORF">ALAG00032_LOCUS1396</name>
</gene>
<dbReference type="Pfam" id="PF01485">
    <property type="entry name" value="IBR"/>
    <property type="match status" value="2"/>
</dbReference>
<dbReference type="PANTHER" id="PTHR11685">
    <property type="entry name" value="RBR FAMILY RING FINGER AND IBR DOMAIN-CONTAINING"/>
    <property type="match status" value="1"/>
</dbReference>
<comment type="catalytic activity">
    <reaction evidence="1">
        <text>[E2 ubiquitin-conjugating enzyme]-S-ubiquitinyl-L-cysteine + [acceptor protein]-L-lysine = [E2 ubiquitin-conjugating enzyme]-L-cysteine + [acceptor protein]-N(6)-ubiquitinyl-L-lysine.</text>
        <dbReference type="EC" id="2.3.2.31"/>
    </reaction>
</comment>
<evidence type="ECO:0000256" key="5">
    <source>
        <dbReference type="ARBA" id="ARBA00022679"/>
    </source>
</evidence>
<evidence type="ECO:0000256" key="7">
    <source>
        <dbReference type="ARBA" id="ARBA00022723"/>
    </source>
</evidence>
<sequence length="371" mass="42349">MVNDEVVLLGSKGGKSPASKRLKRKVINLVDDDDDEFHNMKVQQKERKRQKKYISLDDDDDDVQIITESRLSKKKERKALVREESSGLMYPKSRATCPICFCETEKEEAVSLRLCGCVFCQECITMYVRGKVKEGEVLPAKLSCPALIQNKQCNVPLHQRDVHALLRNHNKDSDCKEESEVARYERLLLARTVELNSDQFACCPTAGCDFLFAYDREHRKLECPRCNKSFCLICRVAPWHTGMRCEEYQTNIVQGSSNHGNQISPEDVEFAKFSKSHKLKQCPKCNHWIEKNGGCMAMHCRCGLVFCYRCGGGTQNAINSGLTIDLCKCNGGQYYLDAHERSTVNHNLISHEQHRQNLALHDNLFGRFLFG</sequence>
<comment type="pathway">
    <text evidence="3">Protein modification; protein ubiquitination.</text>
</comment>
<evidence type="ECO:0000259" key="16">
    <source>
        <dbReference type="PROSITE" id="PS50089"/>
    </source>
</evidence>
<evidence type="ECO:0000256" key="3">
    <source>
        <dbReference type="ARBA" id="ARBA00004906"/>
    </source>
</evidence>
<proteinExistence type="predicted"/>
<evidence type="ECO:0000256" key="1">
    <source>
        <dbReference type="ARBA" id="ARBA00001798"/>
    </source>
</evidence>
<dbReference type="GO" id="GO:0005737">
    <property type="term" value="C:cytoplasm"/>
    <property type="evidence" value="ECO:0007669"/>
    <property type="project" value="UniProtKB-ARBA"/>
</dbReference>
<protein>
    <recommendedName>
        <fullName evidence="4">RBR-type E3 ubiquitin transferase</fullName>
        <ecNumber evidence="4">2.3.2.31</ecNumber>
    </recommendedName>
</protein>
<dbReference type="PROSITE" id="PS51873">
    <property type="entry name" value="TRIAD"/>
    <property type="match status" value="1"/>
</dbReference>
<evidence type="ECO:0000256" key="15">
    <source>
        <dbReference type="SAM" id="MobiDB-lite"/>
    </source>
</evidence>
<keyword evidence="10" id="KW-0833">Ubl conjugation pathway</keyword>
<dbReference type="Gene3D" id="3.30.40.10">
    <property type="entry name" value="Zinc/RING finger domain, C3HC4 (zinc finger)"/>
    <property type="match status" value="1"/>
</dbReference>
<dbReference type="GO" id="GO:0016567">
    <property type="term" value="P:protein ubiquitination"/>
    <property type="evidence" value="ECO:0007669"/>
    <property type="project" value="InterPro"/>
</dbReference>
<evidence type="ECO:0000256" key="10">
    <source>
        <dbReference type="ARBA" id="ARBA00022786"/>
    </source>
</evidence>
<reference evidence="18" key="1">
    <citation type="submission" date="2021-01" db="EMBL/GenBank/DDBJ databases">
        <authorList>
            <person name="Corre E."/>
            <person name="Pelletier E."/>
            <person name="Niang G."/>
            <person name="Scheremetjew M."/>
            <person name="Finn R."/>
            <person name="Kale V."/>
            <person name="Holt S."/>
            <person name="Cochrane G."/>
            <person name="Meng A."/>
            <person name="Brown T."/>
            <person name="Cohen L."/>
        </authorList>
    </citation>
    <scope>NUCLEOTIDE SEQUENCE</scope>
    <source>
        <strain evidence="18">CCMP1510</strain>
    </source>
</reference>
<dbReference type="InterPro" id="IPR013083">
    <property type="entry name" value="Znf_RING/FYVE/PHD"/>
</dbReference>
<evidence type="ECO:0000256" key="12">
    <source>
        <dbReference type="ARBA" id="ARBA00022989"/>
    </source>
</evidence>
<evidence type="ECO:0000256" key="6">
    <source>
        <dbReference type="ARBA" id="ARBA00022692"/>
    </source>
</evidence>
<dbReference type="GO" id="GO:0031090">
    <property type="term" value="C:organelle membrane"/>
    <property type="evidence" value="ECO:0007669"/>
    <property type="project" value="UniProtKB-ARBA"/>
</dbReference>
<dbReference type="InterPro" id="IPR002867">
    <property type="entry name" value="IBR_dom"/>
</dbReference>
<evidence type="ECO:0000313" key="18">
    <source>
        <dbReference type="EMBL" id="CAE0360666.1"/>
    </source>
</evidence>
<dbReference type="FunFam" id="3.30.40.10:FF:000051">
    <property type="entry name" value="RBR-type E3 ubiquitin transferase"/>
    <property type="match status" value="1"/>
</dbReference>
<keyword evidence="8" id="KW-0677">Repeat</keyword>
<evidence type="ECO:0000256" key="11">
    <source>
        <dbReference type="ARBA" id="ARBA00022833"/>
    </source>
</evidence>
<dbReference type="GO" id="GO:0008270">
    <property type="term" value="F:zinc ion binding"/>
    <property type="evidence" value="ECO:0007669"/>
    <property type="project" value="UniProtKB-KW"/>
</dbReference>
<dbReference type="SUPFAM" id="SSF57850">
    <property type="entry name" value="RING/U-box"/>
    <property type="match status" value="3"/>
</dbReference>
<keyword evidence="12" id="KW-1133">Transmembrane helix</keyword>
<dbReference type="GO" id="GO:0061630">
    <property type="term" value="F:ubiquitin protein ligase activity"/>
    <property type="evidence" value="ECO:0007669"/>
    <property type="project" value="UniProtKB-EC"/>
</dbReference>
<evidence type="ECO:0000256" key="8">
    <source>
        <dbReference type="ARBA" id="ARBA00022737"/>
    </source>
</evidence>
<keyword evidence="6" id="KW-0812">Transmembrane</keyword>
<evidence type="ECO:0000256" key="14">
    <source>
        <dbReference type="PROSITE-ProRule" id="PRU00175"/>
    </source>
</evidence>
<evidence type="ECO:0000259" key="17">
    <source>
        <dbReference type="PROSITE" id="PS51873"/>
    </source>
</evidence>
<feature type="region of interest" description="Disordered" evidence="15">
    <location>
        <begin position="1"/>
        <end position="20"/>
    </location>
</feature>
<evidence type="ECO:0000256" key="2">
    <source>
        <dbReference type="ARBA" id="ARBA00004167"/>
    </source>
</evidence>
<dbReference type="SMART" id="SM00647">
    <property type="entry name" value="IBR"/>
    <property type="match status" value="2"/>
</dbReference>
<feature type="domain" description="RING-type" evidence="16">
    <location>
        <begin position="97"/>
        <end position="145"/>
    </location>
</feature>
<feature type="domain" description="RING-type" evidence="17">
    <location>
        <begin position="93"/>
        <end position="333"/>
    </location>
</feature>
<dbReference type="AlphaFoldDB" id="A0A7S3JR51"/>
<dbReference type="CDD" id="cd22584">
    <property type="entry name" value="Rcat_RBR_unk"/>
    <property type="match status" value="1"/>
</dbReference>
<keyword evidence="5" id="KW-0808">Transferase</keyword>
<keyword evidence="7" id="KW-0479">Metal-binding</keyword>
<organism evidence="18">
    <name type="scientific">Aureoumbra lagunensis</name>
    <dbReference type="NCBI Taxonomy" id="44058"/>
    <lineage>
        <taxon>Eukaryota</taxon>
        <taxon>Sar</taxon>
        <taxon>Stramenopiles</taxon>
        <taxon>Ochrophyta</taxon>
        <taxon>Pelagophyceae</taxon>
        <taxon>Pelagomonadales</taxon>
        <taxon>Aureoumbra</taxon>
    </lineage>
</organism>
<keyword evidence="11" id="KW-0862">Zinc</keyword>
<evidence type="ECO:0000256" key="13">
    <source>
        <dbReference type="ARBA" id="ARBA00023136"/>
    </source>
</evidence>
<accession>A0A7S3JR51</accession>
<dbReference type="PROSITE" id="PS50089">
    <property type="entry name" value="ZF_RING_2"/>
    <property type="match status" value="1"/>
</dbReference>
<comment type="subcellular location">
    <subcellularLocation>
        <location evidence="2">Membrane</location>
        <topology evidence="2">Single-pass membrane protein</topology>
    </subcellularLocation>
</comment>
<keyword evidence="13" id="KW-0472">Membrane</keyword>
<dbReference type="Gene3D" id="1.20.120.1750">
    <property type="match status" value="1"/>
</dbReference>
<dbReference type="EMBL" id="HBIJ01001985">
    <property type="protein sequence ID" value="CAE0360666.1"/>
    <property type="molecule type" value="Transcribed_RNA"/>
</dbReference>
<dbReference type="InterPro" id="IPR031127">
    <property type="entry name" value="E3_UB_ligase_RBR"/>
</dbReference>